<dbReference type="RefSeq" id="WP_377788724.1">
    <property type="nucleotide sequence ID" value="NZ_JBHLYQ010000033.1"/>
</dbReference>
<dbReference type="SUPFAM" id="SSF81301">
    <property type="entry name" value="Nucleotidyltransferase"/>
    <property type="match status" value="1"/>
</dbReference>
<organism evidence="2 3">
    <name type="scientific">Aciditerrimonas ferrireducens</name>
    <dbReference type="NCBI Taxonomy" id="667306"/>
    <lineage>
        <taxon>Bacteria</taxon>
        <taxon>Bacillati</taxon>
        <taxon>Actinomycetota</taxon>
        <taxon>Acidimicrobiia</taxon>
        <taxon>Acidimicrobiales</taxon>
        <taxon>Acidimicrobiaceae</taxon>
        <taxon>Aciditerrimonas</taxon>
    </lineage>
</organism>
<feature type="region of interest" description="Disordered" evidence="1">
    <location>
        <begin position="189"/>
        <end position="217"/>
    </location>
</feature>
<evidence type="ECO:0008006" key="4">
    <source>
        <dbReference type="Google" id="ProtNLM"/>
    </source>
</evidence>
<dbReference type="EMBL" id="JBHLYQ010000033">
    <property type="protein sequence ID" value="MFC0081475.1"/>
    <property type="molecule type" value="Genomic_DNA"/>
</dbReference>
<feature type="compositionally biased region" description="Pro residues" evidence="1">
    <location>
        <begin position="207"/>
        <end position="217"/>
    </location>
</feature>
<comment type="caution">
    <text evidence="2">The sequence shown here is derived from an EMBL/GenBank/DDBJ whole genome shotgun (WGS) entry which is preliminary data.</text>
</comment>
<accession>A0ABV6C1B5</accession>
<evidence type="ECO:0000256" key="1">
    <source>
        <dbReference type="SAM" id="MobiDB-lite"/>
    </source>
</evidence>
<reference evidence="2 3" key="1">
    <citation type="submission" date="2024-09" db="EMBL/GenBank/DDBJ databases">
        <authorList>
            <person name="Sun Q."/>
            <person name="Mori K."/>
        </authorList>
    </citation>
    <scope>NUCLEOTIDE SEQUENCE [LARGE SCALE GENOMIC DNA]</scope>
    <source>
        <strain evidence="2 3">JCM 15389</strain>
    </source>
</reference>
<evidence type="ECO:0000313" key="3">
    <source>
        <dbReference type="Proteomes" id="UP001589788"/>
    </source>
</evidence>
<keyword evidence="3" id="KW-1185">Reference proteome</keyword>
<dbReference type="Gene3D" id="3.30.460.40">
    <property type="match status" value="1"/>
</dbReference>
<gene>
    <name evidence="2" type="ORF">ACFFRE_04840</name>
</gene>
<dbReference type="InterPro" id="IPR043519">
    <property type="entry name" value="NT_sf"/>
</dbReference>
<evidence type="ECO:0000313" key="2">
    <source>
        <dbReference type="EMBL" id="MFC0081475.1"/>
    </source>
</evidence>
<dbReference type="Proteomes" id="UP001589788">
    <property type="component" value="Unassembled WGS sequence"/>
</dbReference>
<proteinExistence type="predicted"/>
<sequence>MRTFVQQVLELHEAFRRAGVPHGFGGAIALAYAVLEPRATDDVDVNVCVPVAEAPRVLRALPPSIPWGPDDLAVLGRDGQVRLRWQEERTALDLFFPQHPFHEEVAREIAEVPFAGTRIPVVSPTHLAVFKALFNRPKDWLDIEAMLEAGALEADRVLAWLQHLLGPEDPQAARFAALAGLSACPDAPGRLVGADRPARPWADLAPGSPPPGSRAGP</sequence>
<name>A0ABV6C1B5_9ACTN</name>
<protein>
    <recommendedName>
        <fullName evidence="4">Nucleotidyltransferase family protein</fullName>
    </recommendedName>
</protein>